<dbReference type="Gene3D" id="1.20.58.1880">
    <property type="match status" value="1"/>
</dbReference>
<dbReference type="PROSITE" id="PS51293">
    <property type="entry name" value="SANT"/>
    <property type="match status" value="3"/>
</dbReference>
<proteinExistence type="predicted"/>
<dbReference type="EMBL" id="VWRR01000018">
    <property type="protein sequence ID" value="KAF6000720.1"/>
    <property type="molecule type" value="Genomic_DNA"/>
</dbReference>
<feature type="compositionally biased region" description="Low complexity" evidence="2">
    <location>
        <begin position="547"/>
        <end position="561"/>
    </location>
</feature>
<name>A0A7J7IDB2_9RHOD</name>
<keyword evidence="6" id="KW-1185">Reference proteome</keyword>
<feature type="region of interest" description="Disordered" evidence="2">
    <location>
        <begin position="518"/>
        <end position="562"/>
    </location>
</feature>
<keyword evidence="1" id="KW-0175">Coiled coil</keyword>
<evidence type="ECO:0000259" key="4">
    <source>
        <dbReference type="PROSITE" id="PS51293"/>
    </source>
</evidence>
<feature type="region of interest" description="Disordered" evidence="2">
    <location>
        <begin position="36"/>
        <end position="60"/>
    </location>
</feature>
<feature type="domain" description="Myb-like" evidence="3">
    <location>
        <begin position="565"/>
        <end position="607"/>
    </location>
</feature>
<gene>
    <name evidence="5" type="ORF">F1559_002143</name>
</gene>
<feature type="compositionally biased region" description="Basic and acidic residues" evidence="2">
    <location>
        <begin position="518"/>
        <end position="527"/>
    </location>
</feature>
<organism evidence="5 6">
    <name type="scientific">Cyanidiococcus yangmingshanensis</name>
    <dbReference type="NCBI Taxonomy" id="2690220"/>
    <lineage>
        <taxon>Eukaryota</taxon>
        <taxon>Rhodophyta</taxon>
        <taxon>Bangiophyceae</taxon>
        <taxon>Cyanidiales</taxon>
        <taxon>Cyanidiaceae</taxon>
        <taxon>Cyanidiococcus</taxon>
    </lineage>
</organism>
<evidence type="ECO:0000256" key="2">
    <source>
        <dbReference type="SAM" id="MobiDB-lite"/>
    </source>
</evidence>
<evidence type="ECO:0000259" key="3">
    <source>
        <dbReference type="PROSITE" id="PS50090"/>
    </source>
</evidence>
<comment type="caution">
    <text evidence="5">The sequence shown here is derived from an EMBL/GenBank/DDBJ whole genome shotgun (WGS) entry which is preliminary data.</text>
</comment>
<accession>A0A7J7IDB2</accession>
<dbReference type="PANTHER" id="PTHR47340:SF1">
    <property type="entry name" value="DUPLICATED HOMEODOMAIN-LIKE SUPERFAMILY PROTEIN"/>
    <property type="match status" value="1"/>
</dbReference>
<sequence length="621" mass="70092">MNPTKDELLRSIHQVEEALQRVEVELETRLSVLAKERAKAPKQSRKPVCSAGQRQGADTKDAWVTVESSELAAAIEQVMRGSREKAAFAHALVHQHWTGGANTSRTLQTNEFSTSLPLWYNVSRFRKDHDGQVRDVPDETSISDRVRKETTETQGLGNAAHRLDAQPSSSLAPLLDKPAVISIFHDLYRWHRRYGRALRNQYDKLYAEWRQRLRQVEAQRHEREVERARDRDRYLFLAARGLDTTALAQQRTTVLADLDTYLFEIEMDGGTAGGQSRWERNLAVIPDQEWLPCSTARFDGGSARLVDPAAAYRASQVINPWTAWEQRVFIEKFLVYYKDFHAIASFLEFKTTADCVLFYFQNKLRLELREAFRTYQRLRRANIPVQLSFTTDSVPYLVWSDHTTPLLASLVPAGTSVTSVMGQRPLAVAASSGVVGVLSAFERPWSEDELGLFLRALTQFGSNFRAIASYLGTRTARECADLFRMNRRRMGLDRFLPLKELESKAIGRTTNETAIARNDAKVDDHEGVSGPTRRPAGARPSAVDPVASRGAPGSGPSRGSSFAVWTPEEEIQFAEAFSDIGADWRRLAELIPSKTPEQIYTYWQQQALSAVRQSRRGRSGS</sequence>
<dbReference type="SMART" id="SM00717">
    <property type="entry name" value="SANT"/>
    <property type="match status" value="3"/>
</dbReference>
<dbReference type="SUPFAM" id="SSF46689">
    <property type="entry name" value="Homeodomain-like"/>
    <property type="match status" value="3"/>
</dbReference>
<dbReference type="Gene3D" id="1.10.10.60">
    <property type="entry name" value="Homeodomain-like"/>
    <property type="match status" value="2"/>
</dbReference>
<feature type="domain" description="SANT" evidence="4">
    <location>
        <begin position="440"/>
        <end position="491"/>
    </location>
</feature>
<feature type="domain" description="SANT" evidence="4">
    <location>
        <begin position="316"/>
        <end position="367"/>
    </location>
</feature>
<dbReference type="InterPro" id="IPR009057">
    <property type="entry name" value="Homeodomain-like_sf"/>
</dbReference>
<feature type="coiled-coil region" evidence="1">
    <location>
        <begin position="199"/>
        <end position="226"/>
    </location>
</feature>
<evidence type="ECO:0000313" key="5">
    <source>
        <dbReference type="EMBL" id="KAF6000720.1"/>
    </source>
</evidence>
<dbReference type="PROSITE" id="PS50090">
    <property type="entry name" value="MYB_LIKE"/>
    <property type="match status" value="1"/>
</dbReference>
<dbReference type="Pfam" id="PF00249">
    <property type="entry name" value="Myb_DNA-binding"/>
    <property type="match status" value="2"/>
</dbReference>
<dbReference type="PANTHER" id="PTHR47340">
    <property type="entry name" value="DUPLICATED HOMEODOMAIN-LIKE SUPERFAMILY PROTEIN"/>
    <property type="match status" value="1"/>
</dbReference>
<evidence type="ECO:0000256" key="1">
    <source>
        <dbReference type="SAM" id="Coils"/>
    </source>
</evidence>
<dbReference type="InterPro" id="IPR001005">
    <property type="entry name" value="SANT/Myb"/>
</dbReference>
<feature type="domain" description="SANT" evidence="4">
    <location>
        <begin position="560"/>
        <end position="602"/>
    </location>
</feature>
<reference evidence="5 6" key="1">
    <citation type="journal article" date="2020" name="J. Phycol.">
        <title>Comparative genome analysis reveals Cyanidiococcus gen. nov., a new extremophilic red algal genus sister to Cyanidioschyzon (Cyanidioschyzonaceae, Rhodophyta).</title>
        <authorList>
            <person name="Liu S.-L."/>
            <person name="Chiang Y.-R."/>
            <person name="Yoon H.S."/>
            <person name="Fu H.-Y."/>
        </authorList>
    </citation>
    <scope>NUCLEOTIDE SEQUENCE [LARGE SCALE GENOMIC DNA]</scope>
    <source>
        <strain evidence="5 6">THAL066</strain>
    </source>
</reference>
<protein>
    <submittedName>
        <fullName evidence="5">Uncharacterized protein</fullName>
    </submittedName>
</protein>
<evidence type="ECO:0000313" key="6">
    <source>
        <dbReference type="Proteomes" id="UP000530660"/>
    </source>
</evidence>
<dbReference type="AlphaFoldDB" id="A0A7J7IDB2"/>
<dbReference type="CDD" id="cd00167">
    <property type="entry name" value="SANT"/>
    <property type="match status" value="2"/>
</dbReference>
<dbReference type="Proteomes" id="UP000530660">
    <property type="component" value="Unassembled WGS sequence"/>
</dbReference>
<dbReference type="InterPro" id="IPR017884">
    <property type="entry name" value="SANT_dom"/>
</dbReference>
<dbReference type="OrthoDB" id="3068at2759"/>